<evidence type="ECO:0000256" key="2">
    <source>
        <dbReference type="ARBA" id="ARBA00007168"/>
    </source>
</evidence>
<evidence type="ECO:0000256" key="6">
    <source>
        <dbReference type="ARBA" id="ARBA00023180"/>
    </source>
</evidence>
<organism evidence="9 10">
    <name type="scientific">Aphanomyces astaci</name>
    <name type="common">Crayfish plague agent</name>
    <dbReference type="NCBI Taxonomy" id="112090"/>
    <lineage>
        <taxon>Eukaryota</taxon>
        <taxon>Sar</taxon>
        <taxon>Stramenopiles</taxon>
        <taxon>Oomycota</taxon>
        <taxon>Saprolegniomycetes</taxon>
        <taxon>Saprolegniales</taxon>
        <taxon>Verrucalvaceae</taxon>
        <taxon>Aphanomyces</taxon>
    </lineage>
</organism>
<proteinExistence type="inferred from homology"/>
<keyword evidence="3 8" id="KW-0812">Transmembrane</keyword>
<dbReference type="Pfam" id="PF04515">
    <property type="entry name" value="Choline_transpo"/>
    <property type="match status" value="1"/>
</dbReference>
<comment type="similarity">
    <text evidence="2">Belongs to the CTL (choline transporter-like) family.</text>
</comment>
<feature type="transmembrane region" description="Helical" evidence="8">
    <location>
        <begin position="1163"/>
        <end position="1185"/>
    </location>
</feature>
<dbReference type="PANTHER" id="PTHR12385:SF14">
    <property type="entry name" value="CHOLINE TRANSPORTER-LIKE 2"/>
    <property type="match status" value="1"/>
</dbReference>
<evidence type="ECO:0000313" key="10">
    <source>
        <dbReference type="Proteomes" id="UP000266196"/>
    </source>
</evidence>
<feature type="transmembrane region" description="Helical" evidence="8">
    <location>
        <begin position="504"/>
        <end position="522"/>
    </location>
</feature>
<dbReference type="PANTHER" id="PTHR12385">
    <property type="entry name" value="CHOLINE TRANSPORTER-LIKE (SLC FAMILY 44)"/>
    <property type="match status" value="1"/>
</dbReference>
<dbReference type="VEuPathDB" id="FungiDB:H257_00932"/>
<comment type="subcellular location">
    <subcellularLocation>
        <location evidence="1">Membrane</location>
        <topology evidence="1">Multi-pass membrane protein</topology>
    </subcellularLocation>
</comment>
<keyword evidence="4 8" id="KW-1133">Transmembrane helix</keyword>
<dbReference type="GO" id="GO:0016020">
    <property type="term" value="C:membrane"/>
    <property type="evidence" value="ECO:0007669"/>
    <property type="project" value="UniProtKB-SubCell"/>
</dbReference>
<feature type="transmembrane region" description="Helical" evidence="8">
    <location>
        <begin position="1205"/>
        <end position="1224"/>
    </location>
</feature>
<evidence type="ECO:0000256" key="5">
    <source>
        <dbReference type="ARBA" id="ARBA00023136"/>
    </source>
</evidence>
<dbReference type="Proteomes" id="UP000266196">
    <property type="component" value="Unassembled WGS sequence"/>
</dbReference>
<dbReference type="EMBL" id="QUTE01002654">
    <property type="protein sequence ID" value="RHZ40529.1"/>
    <property type="molecule type" value="Genomic_DNA"/>
</dbReference>
<dbReference type="VEuPathDB" id="FungiDB:H257_00933"/>
<evidence type="ECO:0000256" key="1">
    <source>
        <dbReference type="ARBA" id="ARBA00004141"/>
    </source>
</evidence>
<accession>A0A397FXJ7</accession>
<protein>
    <submittedName>
        <fullName evidence="9">Uncharacterized protein</fullName>
    </submittedName>
</protein>
<gene>
    <name evidence="9" type="ORF">DYB31_002691</name>
</gene>
<dbReference type="AlphaFoldDB" id="A0A397FXJ7"/>
<name>A0A397FXJ7_APHAT</name>
<dbReference type="InterPro" id="IPR007603">
    <property type="entry name" value="Choline_transptr-like"/>
</dbReference>
<keyword evidence="5 8" id="KW-0472">Membrane</keyword>
<feature type="transmembrane region" description="Helical" evidence="8">
    <location>
        <begin position="806"/>
        <end position="828"/>
    </location>
</feature>
<feature type="transmembrane region" description="Helical" evidence="8">
    <location>
        <begin position="878"/>
        <end position="899"/>
    </location>
</feature>
<feature type="transmembrane region" description="Helical" evidence="8">
    <location>
        <begin position="1031"/>
        <end position="1049"/>
    </location>
</feature>
<evidence type="ECO:0000256" key="4">
    <source>
        <dbReference type="ARBA" id="ARBA00022989"/>
    </source>
</evidence>
<evidence type="ECO:0000256" key="3">
    <source>
        <dbReference type="ARBA" id="ARBA00022692"/>
    </source>
</evidence>
<feature type="transmembrane region" description="Helical" evidence="8">
    <location>
        <begin position="778"/>
        <end position="799"/>
    </location>
</feature>
<feature type="transmembrane region" description="Helical" evidence="8">
    <location>
        <begin position="920"/>
        <end position="947"/>
    </location>
</feature>
<keyword evidence="6" id="KW-0325">Glycoprotein</keyword>
<evidence type="ECO:0000256" key="7">
    <source>
        <dbReference type="SAM" id="MobiDB-lite"/>
    </source>
</evidence>
<evidence type="ECO:0000256" key="8">
    <source>
        <dbReference type="SAM" id="Phobius"/>
    </source>
</evidence>
<comment type="caution">
    <text evidence="9">The sequence shown here is derived from an EMBL/GenBank/DDBJ whole genome shotgun (WGS) entry which is preliminary data.</text>
</comment>
<feature type="transmembrane region" description="Helical" evidence="8">
    <location>
        <begin position="990"/>
        <end position="1010"/>
    </location>
</feature>
<feature type="transmembrane region" description="Helical" evidence="8">
    <location>
        <begin position="1069"/>
        <end position="1087"/>
    </location>
</feature>
<evidence type="ECO:0000313" key="9">
    <source>
        <dbReference type="EMBL" id="RHZ40529.1"/>
    </source>
</evidence>
<feature type="region of interest" description="Disordered" evidence="7">
    <location>
        <begin position="468"/>
        <end position="490"/>
    </location>
</feature>
<sequence length="1278" mass="139084">MVRMYITNIPAEVSIDVIMDLLLYVHVDEDHFVIQSTAQETILDVIQRSEAAYASLFRMKPPLTIDAMKNDEGCFLPSSLCVGQILRECNGAHVYVAMHSPGPPTDNLTDDIPRLCATWGQWQIEDSTTLFLQLLSSKRVLNEPTLLTYVLELIDAFARSSREAQLSLVALDINTRLLHISDTHHPHIKSAIEPIIATLHALSFRQRHKPVSPSATSPPPMAVQELLFCMHGKQRHSQDIATQQLLLLSESRDAWRAAVNGADGPLFAELLHLATTTTTPTDTSFAETLLTRVLQTMVNVISFQPDILLVPDPNAIDSLVAIGQPAAYSEPITSLAATVLRHVLERQGHLGYTNVAGLVGLLQSSAQSVGAAALLAALDGKAKVNPSHTHDMVLHEMCTCHVPALVDAMYVSDVPTRVAVLQVLNVLLQDEDVRQLVVADLGCIPAFVSIFLDIGAIEGQRQAAKQAASRTDSKTVVASPGGDNTGGGASFQTSNRKCTDILCTLLFVVFWAGMIAISVVAFTRGKPERLAYGMDFKGRVCGTSGTTPGATAAPYDLTAYKYLAFPRLAQDLNAIALDPNFTPTDPNNLKKLYGVCVASCPTSRTDTGAPQYVHSLVSYGTAGADAVSSRNASYGAALEDTTAGSPFRVFVNTSNGKGISVQCAYSFSSTLIRVYDGDLVLFRCLEIPSETKVSYVRCVDDCTAGSDPTMCGSNATFFPCGAKGCTAYATANLPTCMNLQTKSETYMTSSANNSPVFDSLTSGWFMVAQWIGDIQKAAGPILICGVAVALVLGFVWLFCLRYCAGFFVWLTILLVVAILLVATFFLAYKGELLNNSMIASNLAMTGMSADAITELTTDLTSASAAVNFAAAQVKYWKYAAYIFIGVDVLVLLVLIFMCSRIQIAVGIIREASKAIGRMPFLVLFPLVPVVSITAFVIYWIIAAAFLATAGKVSVVDVAATVNVANATTAANQLLLEQQYSFQDDNVLNYLLAYHVFGFLWTAQFLQAVGYTTMAGAVCEYYWTLNKSVRRSVFAVFWMVCTNVECPWQTMGRVPILRSFYRTLRYHLGSMAFGSLIIAIIQFIRLVLEYVDQKLKTAQKGNTMVKVAMCAFKCCLWCFEKCMKFLNKYVMSSCTSFCSAMKESFGLILANAARVATVSIVSMFLILLGKIFITSFCCMMLFLFLSHPPAGLPSFFTDNLDNLSSPVFPLLVCGLLSFTIASFFLDVYETAIDTILLCFCEDCKVNQASGTYFMSDELLAYVDGAAKKHAFDHFKQVEA</sequence>
<dbReference type="GO" id="GO:0022857">
    <property type="term" value="F:transmembrane transporter activity"/>
    <property type="evidence" value="ECO:0007669"/>
    <property type="project" value="InterPro"/>
</dbReference>
<reference evidence="9 10" key="1">
    <citation type="submission" date="2018-08" db="EMBL/GenBank/DDBJ databases">
        <title>Aphanomyces genome sequencing and annotation.</title>
        <authorList>
            <person name="Minardi D."/>
            <person name="Oidtmann B."/>
            <person name="Van Der Giezen M."/>
            <person name="Studholme D.J."/>
        </authorList>
    </citation>
    <scope>NUCLEOTIDE SEQUENCE [LARGE SCALE GENOMIC DNA]</scope>
    <source>
        <strain evidence="9 10">197901</strain>
    </source>
</reference>